<gene>
    <name evidence="3" type="ORF">DHf2319_08285</name>
</gene>
<dbReference type="EMBL" id="CP063982">
    <property type="protein sequence ID" value="UOD49478.1"/>
    <property type="molecule type" value="Genomic_DNA"/>
</dbReference>
<reference evidence="3 4" key="1">
    <citation type="submission" date="2020-11" db="EMBL/GenBank/DDBJ databases">
        <title>Algicoccus daihaiensis sp.nov., isolated from Daihai Lake in Inner Mongolia.</title>
        <authorList>
            <person name="Kai J."/>
        </authorList>
    </citation>
    <scope>NUCLEOTIDE SEQUENCE [LARGE SCALE GENOMIC DNA]</scope>
    <source>
        <strain evidence="4">f23</strain>
    </source>
</reference>
<dbReference type="Proteomes" id="UP000831607">
    <property type="component" value="Chromosome"/>
</dbReference>
<evidence type="ECO:0000256" key="1">
    <source>
        <dbReference type="ARBA" id="ARBA00004442"/>
    </source>
</evidence>
<dbReference type="InterPro" id="IPR011250">
    <property type="entry name" value="OMP/PagP_B-barrel"/>
</dbReference>
<accession>A0ABY4AHC4</accession>
<dbReference type="RefSeq" id="WP_243477696.1">
    <property type="nucleotide sequence ID" value="NZ_CP063982.1"/>
</dbReference>
<dbReference type="SUPFAM" id="SSF56925">
    <property type="entry name" value="OMPA-like"/>
    <property type="match status" value="1"/>
</dbReference>
<proteinExistence type="predicted"/>
<evidence type="ECO:0000256" key="2">
    <source>
        <dbReference type="SAM" id="SignalP"/>
    </source>
</evidence>
<evidence type="ECO:0000313" key="3">
    <source>
        <dbReference type="EMBL" id="UOD49478.1"/>
    </source>
</evidence>
<organism evidence="3 4">
    <name type="scientific">Orrella daihaiensis</name>
    <dbReference type="NCBI Taxonomy" id="2782176"/>
    <lineage>
        <taxon>Bacteria</taxon>
        <taxon>Pseudomonadati</taxon>
        <taxon>Pseudomonadota</taxon>
        <taxon>Betaproteobacteria</taxon>
        <taxon>Burkholderiales</taxon>
        <taxon>Alcaligenaceae</taxon>
        <taxon>Orrella</taxon>
    </lineage>
</organism>
<feature type="signal peptide" evidence="2">
    <location>
        <begin position="1"/>
        <end position="24"/>
    </location>
</feature>
<sequence>MVRHALASALALAITATINSAAHAFFPFVTDDTGTQGQGGSQIEVNYEFVKEHNDEIDLEGRVIGTGSGTSNIFPTSYTYGITNNLDLFIGLARQSSPVSGWLNSEIGAKWVFAGEQTKDWSFAVKPTLLLPVSKNMQNQGLGNSKTNLGITLVSSYVADKHELHLNLDYTSNRYAMSADSEDQRKSLWRVSAAPVYVINDRWKAGIDIGIQTNPSYSSKYQAFGELGLQYAPMKNLQLGLGLISTTALNSSDNGWSYAITTGVAYQF</sequence>
<feature type="chain" id="PRO_5047468871" description="Transporter" evidence="2">
    <location>
        <begin position="25"/>
        <end position="268"/>
    </location>
</feature>
<keyword evidence="2" id="KW-0732">Signal</keyword>
<comment type="subcellular location">
    <subcellularLocation>
        <location evidence="1">Cell outer membrane</location>
    </subcellularLocation>
</comment>
<protein>
    <recommendedName>
        <fullName evidence="5">Transporter</fullName>
    </recommendedName>
</protein>
<keyword evidence="4" id="KW-1185">Reference proteome</keyword>
<evidence type="ECO:0008006" key="5">
    <source>
        <dbReference type="Google" id="ProtNLM"/>
    </source>
</evidence>
<name>A0ABY4AHC4_9BURK</name>
<evidence type="ECO:0000313" key="4">
    <source>
        <dbReference type="Proteomes" id="UP000831607"/>
    </source>
</evidence>